<dbReference type="Proteomes" id="UP000013827">
    <property type="component" value="Unassembled WGS sequence"/>
</dbReference>
<feature type="compositionally biased region" description="Low complexity" evidence="1">
    <location>
        <begin position="27"/>
        <end position="49"/>
    </location>
</feature>
<dbReference type="Gene3D" id="3.30.730.10">
    <property type="entry name" value="AP2/ERF domain"/>
    <property type="match status" value="1"/>
</dbReference>
<proteinExistence type="predicted"/>
<dbReference type="SUPFAM" id="SSF57850">
    <property type="entry name" value="RING/U-box"/>
    <property type="match status" value="1"/>
</dbReference>
<name>A0A0D3ILV7_EMIH1</name>
<reference evidence="3" key="1">
    <citation type="journal article" date="2013" name="Nature">
        <title>Pan genome of the phytoplankton Emiliania underpins its global distribution.</title>
        <authorList>
            <person name="Read B.A."/>
            <person name="Kegel J."/>
            <person name="Klute M.J."/>
            <person name="Kuo A."/>
            <person name="Lefebvre S.C."/>
            <person name="Maumus F."/>
            <person name="Mayer C."/>
            <person name="Miller J."/>
            <person name="Monier A."/>
            <person name="Salamov A."/>
            <person name="Young J."/>
            <person name="Aguilar M."/>
            <person name="Claverie J.M."/>
            <person name="Frickenhaus S."/>
            <person name="Gonzalez K."/>
            <person name="Herman E.K."/>
            <person name="Lin Y.C."/>
            <person name="Napier J."/>
            <person name="Ogata H."/>
            <person name="Sarno A.F."/>
            <person name="Shmutz J."/>
            <person name="Schroeder D."/>
            <person name="de Vargas C."/>
            <person name="Verret F."/>
            <person name="von Dassow P."/>
            <person name="Valentin K."/>
            <person name="Van de Peer Y."/>
            <person name="Wheeler G."/>
            <person name="Dacks J.B."/>
            <person name="Delwiche C.F."/>
            <person name="Dyhrman S.T."/>
            <person name="Glockner G."/>
            <person name="John U."/>
            <person name="Richards T."/>
            <person name="Worden A.Z."/>
            <person name="Zhang X."/>
            <person name="Grigoriev I.V."/>
            <person name="Allen A.E."/>
            <person name="Bidle K."/>
            <person name="Borodovsky M."/>
            <person name="Bowler C."/>
            <person name="Brownlee C."/>
            <person name="Cock J.M."/>
            <person name="Elias M."/>
            <person name="Gladyshev V.N."/>
            <person name="Groth M."/>
            <person name="Guda C."/>
            <person name="Hadaegh A."/>
            <person name="Iglesias-Rodriguez M.D."/>
            <person name="Jenkins J."/>
            <person name="Jones B.M."/>
            <person name="Lawson T."/>
            <person name="Leese F."/>
            <person name="Lindquist E."/>
            <person name="Lobanov A."/>
            <person name="Lomsadze A."/>
            <person name="Malik S.B."/>
            <person name="Marsh M.E."/>
            <person name="Mackinder L."/>
            <person name="Mock T."/>
            <person name="Mueller-Roeber B."/>
            <person name="Pagarete A."/>
            <person name="Parker M."/>
            <person name="Probert I."/>
            <person name="Quesneville H."/>
            <person name="Raines C."/>
            <person name="Rensing S.A."/>
            <person name="Riano-Pachon D.M."/>
            <person name="Richier S."/>
            <person name="Rokitta S."/>
            <person name="Shiraiwa Y."/>
            <person name="Soanes D.M."/>
            <person name="van der Giezen M."/>
            <person name="Wahlund T.M."/>
            <person name="Williams B."/>
            <person name="Wilson W."/>
            <person name="Wolfe G."/>
            <person name="Wurch L.L."/>
        </authorList>
    </citation>
    <scope>NUCLEOTIDE SEQUENCE</scope>
</reference>
<feature type="compositionally biased region" description="Low complexity" evidence="1">
    <location>
        <begin position="77"/>
        <end position="92"/>
    </location>
</feature>
<evidence type="ECO:0000256" key="1">
    <source>
        <dbReference type="SAM" id="MobiDB-lite"/>
    </source>
</evidence>
<evidence type="ECO:0000313" key="3">
    <source>
        <dbReference type="Proteomes" id="UP000013827"/>
    </source>
</evidence>
<dbReference type="PaxDb" id="2903-EOD12242"/>
<feature type="region of interest" description="Disordered" evidence="1">
    <location>
        <begin position="70"/>
        <end position="100"/>
    </location>
</feature>
<evidence type="ECO:0008006" key="4">
    <source>
        <dbReference type="Google" id="ProtNLM"/>
    </source>
</evidence>
<feature type="compositionally biased region" description="Low complexity" evidence="1">
    <location>
        <begin position="1"/>
        <end position="19"/>
    </location>
</feature>
<dbReference type="AlphaFoldDB" id="A0A0D3ILV7"/>
<dbReference type="GO" id="GO:0003677">
    <property type="term" value="F:DNA binding"/>
    <property type="evidence" value="ECO:0007669"/>
    <property type="project" value="InterPro"/>
</dbReference>
<sequence>MMSGQGDAAAAAGSAGAEEPLPPGAPPNADGACRDGTAPGSAAATAASISGSGAMGTEILVRRLRGHSERAAHTTVPLPSEASLAGASGAESDSARAQREERITAWRAAAAAASAAAAAEQEIVPERDHLAAEAAEAAIVVAEAAGLRLHLSSTSSTGYKGVVKHASSRFFQAQTRVDGRKFFLGSFKSAVEAAVAYARAVGPRQGPRFGVGDRVLCRRVETHPPSDEILDEEAGGEWDVGRVTQVWPSNWLGTRDGRAAPPYQVQLVSGMYVYPEHDSDTSIRRGPRDGIRDVAGPGSCPPQLAVEPPASCDVEVLTAEETAALLSPDGQALLRDAAEAFGVPLEAGGEPYRWLSGCVVRRRAEDPPPGQPLYSPARIRAVLPPAGSGDPVARQWRLELTAFVDGEARDEPAAPLRLLSNAVGEEEECVGDLSAWGARGWRCEALPVVRALSCGEGAVRLDRLVATARSGIAAIDKWAELLHEAGVYEDESASGEHKFVVIGEWSQHRILFSRLHGARAALRDFFDEITHPEMEEGDAAVWQSWLVRPFAEWPSVRRGIGTAWVRWLFGPEQRRAGFRALLDFVDHEHGLPREEHTARDDAGRFSLAGAAYAALIGAVGELEADGLMEKLDDPDREGCAVCRRTVRSCGEWTQLFPCRHWCCTECVYKWRRAAEQRGQEEDEEEAQVAHLGACAEGSRERHGRVRLEPWLERLRRRLERGQANAQSRCLPAPFLDLPPRPELEAAAAGSGCPLASCTQSSPGEGSRDGSARAARRACSSPAVPAAPTLWNGLGGTSAGHSKKRSVFGKNFIHESVTGLKPYEMVSSEPAL</sequence>
<dbReference type="CDD" id="cd16449">
    <property type="entry name" value="RING-HC"/>
    <property type="match status" value="1"/>
</dbReference>
<feature type="region of interest" description="Disordered" evidence="1">
    <location>
        <begin position="1"/>
        <end position="49"/>
    </location>
</feature>
<organism evidence="2 3">
    <name type="scientific">Emiliania huxleyi (strain CCMP1516)</name>
    <dbReference type="NCBI Taxonomy" id="280463"/>
    <lineage>
        <taxon>Eukaryota</taxon>
        <taxon>Haptista</taxon>
        <taxon>Haptophyta</taxon>
        <taxon>Prymnesiophyceae</taxon>
        <taxon>Isochrysidales</taxon>
        <taxon>Noelaerhabdaceae</taxon>
        <taxon>Emiliania</taxon>
    </lineage>
</organism>
<dbReference type="KEGG" id="ehx:EMIHUDRAFT_120171"/>
<dbReference type="InterPro" id="IPR036955">
    <property type="entry name" value="AP2/ERF_dom_sf"/>
</dbReference>
<feature type="region of interest" description="Disordered" evidence="1">
    <location>
        <begin position="756"/>
        <end position="778"/>
    </location>
</feature>
<protein>
    <recommendedName>
        <fullName evidence="4">RING-type domain-containing protein</fullName>
    </recommendedName>
</protein>
<evidence type="ECO:0000313" key="2">
    <source>
        <dbReference type="EnsemblProtists" id="EOD12242"/>
    </source>
</evidence>
<keyword evidence="3" id="KW-1185">Reference proteome</keyword>
<dbReference type="RefSeq" id="XP_005764671.1">
    <property type="nucleotide sequence ID" value="XM_005764614.1"/>
</dbReference>
<dbReference type="SUPFAM" id="SSF54171">
    <property type="entry name" value="DNA-binding domain"/>
    <property type="match status" value="1"/>
</dbReference>
<dbReference type="EnsemblProtists" id="EOD12242">
    <property type="protein sequence ID" value="EOD12242"/>
    <property type="gene ID" value="EMIHUDRAFT_120171"/>
</dbReference>
<dbReference type="GO" id="GO:0003700">
    <property type="term" value="F:DNA-binding transcription factor activity"/>
    <property type="evidence" value="ECO:0007669"/>
    <property type="project" value="InterPro"/>
</dbReference>
<dbReference type="GeneID" id="17258397"/>
<dbReference type="HOGENOM" id="CLU_386597_0_0_1"/>
<accession>A0A0D3ILV7</accession>
<reference evidence="2" key="2">
    <citation type="submission" date="2024-10" db="UniProtKB">
        <authorList>
            <consortium name="EnsemblProtists"/>
        </authorList>
    </citation>
    <scope>IDENTIFICATION</scope>
</reference>
<dbReference type="InterPro" id="IPR016177">
    <property type="entry name" value="DNA-bd_dom_sf"/>
</dbReference>